<evidence type="ECO:0000256" key="4">
    <source>
        <dbReference type="ARBA" id="ARBA00023136"/>
    </source>
</evidence>
<feature type="transmembrane region" description="Helical" evidence="5">
    <location>
        <begin position="69"/>
        <end position="85"/>
    </location>
</feature>
<dbReference type="InterPro" id="IPR051533">
    <property type="entry name" value="WaaL-like"/>
</dbReference>
<dbReference type="AlphaFoldDB" id="A0A328NF23"/>
<dbReference type="Pfam" id="PF04932">
    <property type="entry name" value="Wzy_C"/>
    <property type="match status" value="1"/>
</dbReference>
<feature type="transmembrane region" description="Helical" evidence="5">
    <location>
        <begin position="125"/>
        <end position="143"/>
    </location>
</feature>
<feature type="domain" description="O-antigen ligase-related" evidence="6">
    <location>
        <begin position="234"/>
        <end position="381"/>
    </location>
</feature>
<feature type="transmembrane region" description="Helical" evidence="5">
    <location>
        <begin position="272"/>
        <end position="290"/>
    </location>
</feature>
<evidence type="ECO:0000256" key="5">
    <source>
        <dbReference type="SAM" id="Phobius"/>
    </source>
</evidence>
<reference evidence="7 8" key="1">
    <citation type="submission" date="2018-03" db="EMBL/GenBank/DDBJ databases">
        <title>Defining the species Micromonospora saelicesensis and Micromonospora noduli under the framework of genomics.</title>
        <authorList>
            <person name="Riesco R."/>
            <person name="Trujillo M.E."/>
        </authorList>
    </citation>
    <scope>NUCLEOTIDE SEQUENCE [LARGE SCALE GENOMIC DNA]</scope>
    <source>
        <strain evidence="7 8">PSN13</strain>
    </source>
</reference>
<gene>
    <name evidence="7" type="ORF">PSN13_06440</name>
</gene>
<evidence type="ECO:0000256" key="3">
    <source>
        <dbReference type="ARBA" id="ARBA00022989"/>
    </source>
</evidence>
<name>A0A328NF23_9ACTN</name>
<evidence type="ECO:0000313" key="7">
    <source>
        <dbReference type="EMBL" id="RAO26412.1"/>
    </source>
</evidence>
<feature type="transmembrane region" description="Helical" evidence="5">
    <location>
        <begin position="155"/>
        <end position="173"/>
    </location>
</feature>
<evidence type="ECO:0000256" key="1">
    <source>
        <dbReference type="ARBA" id="ARBA00004141"/>
    </source>
</evidence>
<feature type="transmembrane region" description="Helical" evidence="5">
    <location>
        <begin position="401"/>
        <end position="430"/>
    </location>
</feature>
<feature type="transmembrane region" description="Helical" evidence="5">
    <location>
        <begin position="47"/>
        <end position="63"/>
    </location>
</feature>
<keyword evidence="2 5" id="KW-0812">Transmembrane</keyword>
<feature type="transmembrane region" description="Helical" evidence="5">
    <location>
        <begin position="234"/>
        <end position="260"/>
    </location>
</feature>
<dbReference type="Proteomes" id="UP000249419">
    <property type="component" value="Unassembled WGS sequence"/>
</dbReference>
<accession>A0A328NF23</accession>
<sequence>MTSSAKVFGLPAVLAVTVGVLVSWKPVLLGVLGLAALLIWGLWTPARLTYALFAVLLLVPVTADPGYPAKPVWIVLLAATAIALLGRIQRFHPDTPLATVGMSAFALPAAAVVAALPNWSGPKDLIISLVPFVCYAVIAWHVIEEARQDPDAFKHLARGFAWVGVPMTLLALYQRVTGTWPILDELAISNAFTSSAGAGRSVGTLGHPIAYGTYCMMSMCIAIALRGRLWQLPFFAGAVGLLLSGTRSAWIGMACAMVVWYLAQKRKVTRRGVTLVGVSVAVGAGLMVAGPKAMDGVVEMISSRLSNLTGQSSATARYSRYETAWSSLWEGFDTVVFGLGPEAHVRFFQQVGIGDQLAQTFDNSYLTLWYDFGLIALLPFLVILVILLVRAKSLAARMLVAGFAVQIFFFDFYLWPCAAAALILAAGLAISEGSGRGDTVSRDTGSLANVPLARTG</sequence>
<keyword evidence="3 5" id="KW-1133">Transmembrane helix</keyword>
<feature type="transmembrane region" description="Helical" evidence="5">
    <location>
        <begin position="368"/>
        <end position="389"/>
    </location>
</feature>
<protein>
    <recommendedName>
        <fullName evidence="6">O-antigen ligase-related domain-containing protein</fullName>
    </recommendedName>
</protein>
<feature type="transmembrane region" description="Helical" evidence="5">
    <location>
        <begin position="97"/>
        <end position="119"/>
    </location>
</feature>
<dbReference type="EMBL" id="PYAG01000041">
    <property type="protein sequence ID" value="RAO26412.1"/>
    <property type="molecule type" value="Genomic_DNA"/>
</dbReference>
<comment type="subcellular location">
    <subcellularLocation>
        <location evidence="1">Membrane</location>
        <topology evidence="1">Multi-pass membrane protein</topology>
    </subcellularLocation>
</comment>
<dbReference type="InterPro" id="IPR007016">
    <property type="entry name" value="O-antigen_ligase-rel_domated"/>
</dbReference>
<dbReference type="RefSeq" id="WP_112678805.1">
    <property type="nucleotide sequence ID" value="NZ_CP192017.1"/>
</dbReference>
<dbReference type="PANTHER" id="PTHR37422">
    <property type="entry name" value="TEICHURONIC ACID BIOSYNTHESIS PROTEIN TUAE"/>
    <property type="match status" value="1"/>
</dbReference>
<evidence type="ECO:0000259" key="6">
    <source>
        <dbReference type="Pfam" id="PF04932"/>
    </source>
</evidence>
<organism evidence="7 8">
    <name type="scientific">Micromonospora saelicesensis</name>
    <dbReference type="NCBI Taxonomy" id="285676"/>
    <lineage>
        <taxon>Bacteria</taxon>
        <taxon>Bacillati</taxon>
        <taxon>Actinomycetota</taxon>
        <taxon>Actinomycetes</taxon>
        <taxon>Micromonosporales</taxon>
        <taxon>Micromonosporaceae</taxon>
        <taxon>Micromonospora</taxon>
    </lineage>
</organism>
<feature type="transmembrane region" description="Helical" evidence="5">
    <location>
        <begin position="12"/>
        <end position="40"/>
    </location>
</feature>
<comment type="caution">
    <text evidence="7">The sequence shown here is derived from an EMBL/GenBank/DDBJ whole genome shotgun (WGS) entry which is preliminary data.</text>
</comment>
<dbReference type="PANTHER" id="PTHR37422:SF13">
    <property type="entry name" value="LIPOPOLYSACCHARIDE BIOSYNTHESIS PROTEIN PA4999-RELATED"/>
    <property type="match status" value="1"/>
</dbReference>
<keyword evidence="4 5" id="KW-0472">Membrane</keyword>
<evidence type="ECO:0000313" key="8">
    <source>
        <dbReference type="Proteomes" id="UP000249419"/>
    </source>
</evidence>
<evidence type="ECO:0000256" key="2">
    <source>
        <dbReference type="ARBA" id="ARBA00022692"/>
    </source>
</evidence>
<dbReference type="GO" id="GO:0016020">
    <property type="term" value="C:membrane"/>
    <property type="evidence" value="ECO:0007669"/>
    <property type="project" value="UniProtKB-SubCell"/>
</dbReference>
<proteinExistence type="predicted"/>